<feature type="region of interest" description="Disordered" evidence="1">
    <location>
        <begin position="324"/>
        <end position="343"/>
    </location>
</feature>
<evidence type="ECO:0000313" key="3">
    <source>
        <dbReference type="EMBL" id="WWD04581.1"/>
    </source>
</evidence>
<dbReference type="KEGG" id="ker:91101455"/>
<dbReference type="EMBL" id="CP144089">
    <property type="protein sequence ID" value="WWD04581.1"/>
    <property type="molecule type" value="Genomic_DNA"/>
</dbReference>
<dbReference type="Gene3D" id="1.20.1410.10">
    <property type="entry name" value="I/LWEQ domain"/>
    <property type="match status" value="1"/>
</dbReference>
<dbReference type="InterPro" id="IPR026907">
    <property type="entry name" value="GCIP-like"/>
</dbReference>
<dbReference type="InterPro" id="IPR049317">
    <property type="entry name" value="GCIP-like_N"/>
</dbReference>
<dbReference type="GO" id="GO:0005634">
    <property type="term" value="C:nucleus"/>
    <property type="evidence" value="ECO:0007669"/>
    <property type="project" value="TreeGrafter"/>
</dbReference>
<keyword evidence="4" id="KW-1185">Reference proteome</keyword>
<feature type="compositionally biased region" description="Basic and acidic residues" evidence="1">
    <location>
        <begin position="324"/>
        <end position="335"/>
    </location>
</feature>
<sequence>MVNNKKTEINENNMTDPKLQKALKECQKTVLTSLKALTTSCSSSSTSSSDIPPALGDVVGQLLAQLRQSITALGLSFNPPITIDAAIQQLGKISEYIGKLISCVLLATTPSTELLAEEWKEGLISVVEETNKHTRVLEENGDYLSSTGIVWESIDSLLNDLSKDEPSALKRRWKVHQSTVKDAWQEFKELLESASDDKGKEDENENVNEDGEDGWDELDLGGEALSEEERKRAEVAKPLLALHQILHSTIPKFLDQLNQNDYRRILQISTDFVNAYDNAVSSMHPEQDESEIEGALLEVEDSSRKMAGMFKDKSIEKWTERLESEKKKWEERRLDLSSLKDAI</sequence>
<feature type="compositionally biased region" description="Basic and acidic residues" evidence="1">
    <location>
        <begin position="192"/>
        <end position="201"/>
    </location>
</feature>
<dbReference type="PANTHER" id="PTHR15492:SF1">
    <property type="entry name" value="CYCLIN-D1-BINDING PROTEIN 1"/>
    <property type="match status" value="1"/>
</dbReference>
<name>A0AAX4KDM7_9TREE</name>
<dbReference type="RefSeq" id="XP_066082548.1">
    <property type="nucleotide sequence ID" value="XM_066226451.1"/>
</dbReference>
<gene>
    <name evidence="3" type="ORF">V865_002651</name>
</gene>
<dbReference type="GeneID" id="91101455"/>
<protein>
    <recommendedName>
        <fullName evidence="2">Cyclin-D1-binding protein 1-like N-terminal domain-containing protein</fullName>
    </recommendedName>
</protein>
<dbReference type="PANTHER" id="PTHR15492">
    <property type="entry name" value="CYCLIN D1-BINDING PROTEIN 1"/>
    <property type="match status" value="1"/>
</dbReference>
<proteinExistence type="predicted"/>
<feature type="region of interest" description="Disordered" evidence="1">
    <location>
        <begin position="192"/>
        <end position="218"/>
    </location>
</feature>
<evidence type="ECO:0000313" key="4">
    <source>
        <dbReference type="Proteomes" id="UP001358614"/>
    </source>
</evidence>
<dbReference type="Pfam" id="PF13324">
    <property type="entry name" value="GCIP_N"/>
    <property type="match status" value="1"/>
</dbReference>
<dbReference type="AlphaFoldDB" id="A0AAX4KDM7"/>
<evidence type="ECO:0000259" key="2">
    <source>
        <dbReference type="Pfam" id="PF13324"/>
    </source>
</evidence>
<accession>A0AAX4KDM7</accession>
<feature type="domain" description="Cyclin-D1-binding protein 1-like N-terminal" evidence="2">
    <location>
        <begin position="59"/>
        <end position="192"/>
    </location>
</feature>
<organism evidence="3 4">
    <name type="scientific">Kwoniella europaea PYCC6329</name>
    <dbReference type="NCBI Taxonomy" id="1423913"/>
    <lineage>
        <taxon>Eukaryota</taxon>
        <taxon>Fungi</taxon>
        <taxon>Dikarya</taxon>
        <taxon>Basidiomycota</taxon>
        <taxon>Agaricomycotina</taxon>
        <taxon>Tremellomycetes</taxon>
        <taxon>Tremellales</taxon>
        <taxon>Cryptococcaceae</taxon>
        <taxon>Kwoniella</taxon>
    </lineage>
</organism>
<feature type="compositionally biased region" description="Acidic residues" evidence="1">
    <location>
        <begin position="202"/>
        <end position="218"/>
    </location>
</feature>
<reference evidence="3 4" key="1">
    <citation type="submission" date="2024-01" db="EMBL/GenBank/DDBJ databases">
        <title>Comparative genomics of Cryptococcus and Kwoniella reveals pathogenesis evolution and contrasting modes of karyotype evolution via chromosome fusion or intercentromeric recombination.</title>
        <authorList>
            <person name="Coelho M.A."/>
            <person name="David-Palma M."/>
            <person name="Shea T."/>
            <person name="Bowers K."/>
            <person name="McGinley-Smith S."/>
            <person name="Mohammad A.W."/>
            <person name="Gnirke A."/>
            <person name="Yurkov A.M."/>
            <person name="Nowrousian M."/>
            <person name="Sun S."/>
            <person name="Cuomo C.A."/>
            <person name="Heitman J."/>
        </authorList>
    </citation>
    <scope>NUCLEOTIDE SEQUENCE [LARGE SCALE GENOMIC DNA]</scope>
    <source>
        <strain evidence="3 4">PYCC6329</strain>
    </source>
</reference>
<dbReference type="Proteomes" id="UP001358614">
    <property type="component" value="Chromosome 1"/>
</dbReference>
<evidence type="ECO:0000256" key="1">
    <source>
        <dbReference type="SAM" id="MobiDB-lite"/>
    </source>
</evidence>